<evidence type="ECO:0000256" key="7">
    <source>
        <dbReference type="PIRSR" id="PIRSR500134-2"/>
    </source>
</evidence>
<dbReference type="InterPro" id="IPR017476">
    <property type="entry name" value="UDP-Glc/GDP-Man"/>
</dbReference>
<dbReference type="HOGENOM" id="CLU_023810_1_1_7"/>
<dbReference type="STRING" id="862908.BMS_2990"/>
<evidence type="ECO:0000256" key="1">
    <source>
        <dbReference type="ARBA" id="ARBA00004701"/>
    </source>
</evidence>
<dbReference type="KEGG" id="bmx:BMS_2990"/>
<feature type="binding site" evidence="7">
    <location>
        <position position="306"/>
    </location>
    <ligand>
        <name>substrate</name>
    </ligand>
</feature>
<proteinExistence type="inferred from homology"/>
<accession>E1WYW1</accession>
<feature type="binding site" evidence="7">
    <location>
        <position position="194"/>
    </location>
    <ligand>
        <name>substrate</name>
    </ligand>
</feature>
<dbReference type="PANTHER" id="PTHR43750:SF1">
    <property type="entry name" value="GDP-MANNOSE 6-DEHYDROGENASE"/>
    <property type="match status" value="1"/>
</dbReference>
<evidence type="ECO:0000256" key="8">
    <source>
        <dbReference type="PIRSR" id="PIRSR500134-3"/>
    </source>
</evidence>
<evidence type="ECO:0000256" key="4">
    <source>
        <dbReference type="ARBA" id="ARBA00047473"/>
    </source>
</evidence>
<comment type="similarity">
    <text evidence="2 5">Belongs to the UDP-glucose/GDP-mannose dehydrogenase family.</text>
</comment>
<dbReference type="NCBIfam" id="TIGR03026">
    <property type="entry name" value="NDP-sugDHase"/>
    <property type="match status" value="1"/>
</dbReference>
<dbReference type="eggNOG" id="COG1004">
    <property type="taxonomic scope" value="Bacteria"/>
</dbReference>
<dbReference type="SUPFAM" id="SSF48179">
    <property type="entry name" value="6-phosphogluconate dehydrogenase C-terminal domain-like"/>
    <property type="match status" value="1"/>
</dbReference>
<evidence type="ECO:0000256" key="2">
    <source>
        <dbReference type="ARBA" id="ARBA00006601"/>
    </source>
</evidence>
<organism evidence="11 12">
    <name type="scientific">Halobacteriovorax marinus (strain ATCC BAA-682 / DSM 15412 / SJ)</name>
    <name type="common">Bacteriovorax marinus</name>
    <dbReference type="NCBI Taxonomy" id="862908"/>
    <lineage>
        <taxon>Bacteria</taxon>
        <taxon>Pseudomonadati</taxon>
        <taxon>Bdellovibrionota</taxon>
        <taxon>Bacteriovoracia</taxon>
        <taxon>Bacteriovoracales</taxon>
        <taxon>Halobacteriovoraceae</taxon>
        <taxon>Halobacteriovorax</taxon>
    </lineage>
</organism>
<keyword evidence="12" id="KW-1185">Reference proteome</keyword>
<protein>
    <recommendedName>
        <fullName evidence="3 5">UDP-glucose 6-dehydrogenase</fullName>
        <ecNumber evidence="3 5">1.1.1.22</ecNumber>
    </recommendedName>
</protein>
<reference evidence="12" key="1">
    <citation type="journal article" date="2013" name="ISME J.">
        <title>A small predatory core genome in the divergent marine Bacteriovorax marinus SJ and the terrestrial Bdellovibrio bacteriovorus.</title>
        <authorList>
            <person name="Crossman L.C."/>
            <person name="Chen H."/>
            <person name="Cerdeno-Tarraga A.M."/>
            <person name="Brooks K."/>
            <person name="Quail M.A."/>
            <person name="Pineiro S.A."/>
            <person name="Hobley L."/>
            <person name="Sockett R.E."/>
            <person name="Bentley S.D."/>
            <person name="Parkhill J."/>
            <person name="Williams H.N."/>
            <person name="Stine O.C."/>
        </authorList>
    </citation>
    <scope>NUCLEOTIDE SEQUENCE [LARGE SCALE GENOMIC DNA]</scope>
    <source>
        <strain evidence="12">ATCC BAA-682 / DSM 15412 / SJ</strain>
    </source>
</reference>
<dbReference type="AlphaFoldDB" id="E1WYW1"/>
<dbReference type="PANTHER" id="PTHR43750">
    <property type="entry name" value="UDP-GLUCOSE 6-DEHYDROGENASE TUAD"/>
    <property type="match status" value="1"/>
</dbReference>
<dbReference type="RefSeq" id="WP_014245523.1">
    <property type="nucleotide sequence ID" value="NC_016620.1"/>
</dbReference>
<dbReference type="GO" id="GO:0003979">
    <property type="term" value="F:UDP-glucose 6-dehydrogenase activity"/>
    <property type="evidence" value="ECO:0007669"/>
    <property type="project" value="UniProtKB-EC"/>
</dbReference>
<gene>
    <name evidence="11" type="ordered locus">BMS_2990</name>
</gene>
<dbReference type="PIRSF" id="PIRSF000124">
    <property type="entry name" value="UDPglc_GDPman_dh"/>
    <property type="match status" value="1"/>
</dbReference>
<sequence length="403" mass="45253">MNEICIHGLGIVGLVQALKLCEDGHKVALYDINSETKESISRAKIPFYERDIEGLLEKYLNQSLRLIDESEIANYNIHFICVGTPSNSNNTVNLDHLISSIEGIEEKGIKNATLVIRSTVPPNTITELTHSKNSFDNIIYFPEFLRQGSAWKDQKDEKTIIYSVNRGCDSTFKGLFKEGVNFKSIDTKSAEFLKYANNTFHALKVTFINELSSLADAMDVDFKEVLDLFTSDTKLNISKAYLSPGLPYGGQCLTKEVKALSKISKLQSIQTPLISSIEESNDEHLQRCIESLKKYESAGFIGIGFKSNSGDIRNSPVLSILNALTNTHYFHPVDHSTMIQAKKHLSIESLIEFSKVIIISTNDLSLEDWEKLFKSSRDILISSTKIKCPLPNYKPRVIGETKR</sequence>
<feature type="binding site" evidence="8">
    <location>
        <position position="119"/>
    </location>
    <ligand>
        <name>NAD(+)</name>
        <dbReference type="ChEBI" id="CHEBI:57540"/>
    </ligand>
</feature>
<dbReference type="InterPro" id="IPR014026">
    <property type="entry name" value="UDP-Glc/GDP-Man_DH_dimer"/>
</dbReference>
<feature type="domain" description="UDP-glucose/GDP-mannose dehydrogenase dimerisation" evidence="9">
    <location>
        <begin position="188"/>
        <end position="282"/>
    </location>
</feature>
<dbReference type="GO" id="GO:0006065">
    <property type="term" value="P:UDP-glucuronate biosynthetic process"/>
    <property type="evidence" value="ECO:0007669"/>
    <property type="project" value="UniProtKB-UniPathway"/>
</dbReference>
<evidence type="ECO:0000256" key="3">
    <source>
        <dbReference type="ARBA" id="ARBA00012954"/>
    </source>
</evidence>
<dbReference type="InterPro" id="IPR028357">
    <property type="entry name" value="UDPglc_DH_bac"/>
</dbReference>
<dbReference type="InterPro" id="IPR008927">
    <property type="entry name" value="6-PGluconate_DH-like_C_sf"/>
</dbReference>
<feature type="binding site" evidence="8">
    <location>
        <position position="84"/>
    </location>
    <ligand>
        <name>NAD(+)</name>
        <dbReference type="ChEBI" id="CHEBI:57540"/>
    </ligand>
</feature>
<dbReference type="GO" id="GO:0000271">
    <property type="term" value="P:polysaccharide biosynthetic process"/>
    <property type="evidence" value="ECO:0007669"/>
    <property type="project" value="InterPro"/>
</dbReference>
<comment type="catalytic activity">
    <reaction evidence="4 5">
        <text>UDP-alpha-D-glucose + 2 NAD(+) + H2O = UDP-alpha-D-glucuronate + 2 NADH + 3 H(+)</text>
        <dbReference type="Rhea" id="RHEA:23596"/>
        <dbReference type="ChEBI" id="CHEBI:15377"/>
        <dbReference type="ChEBI" id="CHEBI:15378"/>
        <dbReference type="ChEBI" id="CHEBI:57540"/>
        <dbReference type="ChEBI" id="CHEBI:57945"/>
        <dbReference type="ChEBI" id="CHEBI:58052"/>
        <dbReference type="ChEBI" id="CHEBI:58885"/>
        <dbReference type="EC" id="1.1.1.22"/>
    </reaction>
</comment>
<keyword evidence="5 8" id="KW-0520">NAD</keyword>
<dbReference type="InterPro" id="IPR036291">
    <property type="entry name" value="NAD(P)-bd_dom_sf"/>
</dbReference>
<evidence type="ECO:0000256" key="6">
    <source>
        <dbReference type="PIRSR" id="PIRSR500134-1"/>
    </source>
</evidence>
<evidence type="ECO:0000313" key="12">
    <source>
        <dbReference type="Proteomes" id="UP000008963"/>
    </source>
</evidence>
<dbReference type="PATRIC" id="fig|862908.3.peg.2858"/>
<dbReference type="UniPathway" id="UPA00038">
    <property type="reaction ID" value="UER00491"/>
</dbReference>
<dbReference type="EMBL" id="FQ312005">
    <property type="protein sequence ID" value="CBW27752.1"/>
    <property type="molecule type" value="Genomic_DNA"/>
</dbReference>
<feature type="binding site" evidence="8">
    <location>
        <position position="31"/>
    </location>
    <ligand>
        <name>NAD(+)</name>
        <dbReference type="ChEBI" id="CHEBI:57540"/>
    </ligand>
</feature>
<dbReference type="OrthoDB" id="9803238at2"/>
<dbReference type="Gene3D" id="1.20.5.100">
    <property type="entry name" value="Cytochrome c1, transmembrane anchor, C-terminal"/>
    <property type="match status" value="1"/>
</dbReference>
<evidence type="ECO:0000259" key="10">
    <source>
        <dbReference type="Pfam" id="PF03721"/>
    </source>
</evidence>
<feature type="binding site" evidence="8">
    <location>
        <position position="313"/>
    </location>
    <ligand>
        <name>NAD(+)</name>
        <dbReference type="ChEBI" id="CHEBI:57540"/>
    </ligand>
</feature>
<dbReference type="SUPFAM" id="SSF52413">
    <property type="entry name" value="UDP-glucose/GDP-mannose dehydrogenase C-terminal domain"/>
    <property type="match status" value="1"/>
</dbReference>
<dbReference type="Proteomes" id="UP000008963">
    <property type="component" value="Chromosome"/>
</dbReference>
<dbReference type="InterPro" id="IPR036220">
    <property type="entry name" value="UDP-Glc/GDP-Man_DH_C_sf"/>
</dbReference>
<feature type="binding site" evidence="8">
    <location>
        <position position="255"/>
    </location>
    <ligand>
        <name>NAD(+)</name>
        <dbReference type="ChEBI" id="CHEBI:57540"/>
    </ligand>
</feature>
<name>E1WYW1_HALMS</name>
<dbReference type="PIRSF" id="PIRSF500134">
    <property type="entry name" value="UDPglc_DH_bac"/>
    <property type="match status" value="1"/>
</dbReference>
<dbReference type="InterPro" id="IPR001732">
    <property type="entry name" value="UDP-Glc/GDP-Man_DH_N"/>
</dbReference>
<dbReference type="SUPFAM" id="SSF51735">
    <property type="entry name" value="NAD(P)-binding Rossmann-fold domains"/>
    <property type="match status" value="1"/>
</dbReference>
<dbReference type="EC" id="1.1.1.22" evidence="3 5"/>
<feature type="domain" description="UDP-glucose/GDP-mannose dehydrogenase N-terminal" evidence="10">
    <location>
        <begin position="3"/>
        <end position="166"/>
    </location>
</feature>
<evidence type="ECO:0000259" key="9">
    <source>
        <dbReference type="Pfam" id="PF00984"/>
    </source>
</evidence>
<dbReference type="Pfam" id="PF00984">
    <property type="entry name" value="UDPG_MGDP_dh"/>
    <property type="match status" value="1"/>
</dbReference>
<feature type="active site" description="Nucleophile" evidence="6">
    <location>
        <position position="252"/>
    </location>
</feature>
<dbReference type="Pfam" id="PF03721">
    <property type="entry name" value="UDPG_MGDP_dh_N"/>
    <property type="match status" value="1"/>
</dbReference>
<evidence type="ECO:0000313" key="11">
    <source>
        <dbReference type="EMBL" id="CBW27752.1"/>
    </source>
</evidence>
<dbReference type="GO" id="GO:0051287">
    <property type="term" value="F:NAD binding"/>
    <property type="evidence" value="ECO:0007669"/>
    <property type="project" value="InterPro"/>
</dbReference>
<evidence type="ECO:0000256" key="5">
    <source>
        <dbReference type="PIRNR" id="PIRNR000124"/>
    </source>
</evidence>
<comment type="pathway">
    <text evidence="1">Nucleotide-sugar biosynthesis; UDP-alpha-D-glucuronate biosynthesis; UDP-alpha-D-glucuronate from UDP-alpha-D-glucose: step 1/1.</text>
</comment>
<keyword evidence="5" id="KW-0560">Oxidoreductase</keyword>
<feature type="binding site" evidence="7">
    <location>
        <position position="249"/>
    </location>
    <ligand>
        <name>substrate</name>
    </ligand>
</feature>
<dbReference type="Gene3D" id="3.40.50.720">
    <property type="entry name" value="NAD(P)-binding Rossmann-like Domain"/>
    <property type="match status" value="2"/>
</dbReference>
<feature type="binding site" evidence="7">
    <location>
        <begin position="241"/>
        <end position="245"/>
    </location>
    <ligand>
        <name>substrate</name>
    </ligand>
</feature>